<dbReference type="PROSITE" id="PS51464">
    <property type="entry name" value="SIS"/>
    <property type="match status" value="1"/>
</dbReference>
<dbReference type="Gene3D" id="3.40.50.10490">
    <property type="entry name" value="Glucose-6-phosphate isomerase like protein, domain 1"/>
    <property type="match status" value="2"/>
</dbReference>
<evidence type="ECO:0000259" key="1">
    <source>
        <dbReference type="PROSITE" id="PS51464"/>
    </source>
</evidence>
<dbReference type="EMBL" id="JBFOHK010000001">
    <property type="protein sequence ID" value="MEW9570929.1"/>
    <property type="molecule type" value="Genomic_DNA"/>
</dbReference>
<gene>
    <name evidence="2" type="ORF">ABQJ54_04145</name>
</gene>
<dbReference type="SUPFAM" id="SSF53697">
    <property type="entry name" value="SIS domain"/>
    <property type="match status" value="1"/>
</dbReference>
<reference evidence="2 3" key="1">
    <citation type="submission" date="2024-06" db="EMBL/GenBank/DDBJ databases">
        <authorList>
            <person name="Woo H."/>
        </authorList>
    </citation>
    <scope>NUCLEOTIDE SEQUENCE [LARGE SCALE GENOMIC DNA]</scope>
    <source>
        <strain evidence="2 3">Si-c</strain>
    </source>
</reference>
<keyword evidence="3" id="KW-1185">Reference proteome</keyword>
<name>A0ABV3QAR9_9GAMM</name>
<keyword evidence="2" id="KW-0378">Hydrolase</keyword>
<evidence type="ECO:0000313" key="3">
    <source>
        <dbReference type="Proteomes" id="UP001556220"/>
    </source>
</evidence>
<proteinExistence type="predicted"/>
<dbReference type="InterPro" id="IPR001347">
    <property type="entry name" value="SIS_dom"/>
</dbReference>
<comment type="caution">
    <text evidence="2">The sequence shown here is derived from an EMBL/GenBank/DDBJ whole genome shotgun (WGS) entry which is preliminary data.</text>
</comment>
<organism evidence="2 3">
    <name type="scientific">Rhodanobacter lycopersici</name>
    <dbReference type="NCBI Taxonomy" id="3162487"/>
    <lineage>
        <taxon>Bacteria</taxon>
        <taxon>Pseudomonadati</taxon>
        <taxon>Pseudomonadota</taxon>
        <taxon>Gammaproteobacteria</taxon>
        <taxon>Lysobacterales</taxon>
        <taxon>Rhodanobacteraceae</taxon>
        <taxon>Rhodanobacter</taxon>
    </lineage>
</organism>
<evidence type="ECO:0000313" key="2">
    <source>
        <dbReference type="EMBL" id="MEW9570929.1"/>
    </source>
</evidence>
<dbReference type="InterPro" id="IPR046348">
    <property type="entry name" value="SIS_dom_sf"/>
</dbReference>
<dbReference type="Proteomes" id="UP001556220">
    <property type="component" value="Unassembled WGS sequence"/>
</dbReference>
<protein>
    <submittedName>
        <fullName evidence="2">SIS domain-containing protein</fullName>
        <ecNumber evidence="2">3.5.-.-</ecNumber>
    </submittedName>
</protein>
<dbReference type="GO" id="GO:0016787">
    <property type="term" value="F:hydrolase activity"/>
    <property type="evidence" value="ECO:0007669"/>
    <property type="project" value="UniProtKB-KW"/>
</dbReference>
<feature type="domain" description="SIS" evidence="1">
    <location>
        <begin position="231"/>
        <end position="381"/>
    </location>
</feature>
<dbReference type="EC" id="3.5.-.-" evidence="2"/>
<accession>A0ABV3QAR9</accession>
<dbReference type="RefSeq" id="WP_367852997.1">
    <property type="nucleotide sequence ID" value="NZ_JBFOHK010000001.1"/>
</dbReference>
<sequence length="413" mass="43429">MSILRNKTKEFDSFAALAAAKPEAQRERGYADTLREILQQPATWQATAALLREPSVQAQLQAVLTPRPAQVVLTGSGSSIYAGECIAPDLQQALGVPVQAIAAGTLLTHWRRALPPGGGLLISIARSGDSPESAGVVDQLLAGAPDWRHLAITCNASGKLATQYGAESRYRTLVLDERTNDRSLVMTSSFTNLVLAGSGLGGRADEAGWPDGVRRLADCVQRVFDTQADALASVAYDGFDQAVYLGSNGALGAAREAALKMLEMTGGRVRTMAETFLGLRHGPMSSLGENTLVVAFLSPDPAVRAYEYDLLRELSRKQLGMVRVLVGEGIADDVIGAQDVAVDLQGLQASDDALPLIADVVVGQSLAFFRCLALGGRPDAPAQGVLTRVVESFALHAAGGPSGRPEKGEESVA</sequence>